<evidence type="ECO:0000256" key="1">
    <source>
        <dbReference type="SAM" id="MobiDB-lite"/>
    </source>
</evidence>
<feature type="non-terminal residue" evidence="2">
    <location>
        <position position="1"/>
    </location>
</feature>
<feature type="compositionally biased region" description="Acidic residues" evidence="1">
    <location>
        <begin position="131"/>
        <end position="140"/>
    </location>
</feature>
<feature type="region of interest" description="Disordered" evidence="1">
    <location>
        <begin position="131"/>
        <end position="158"/>
    </location>
</feature>
<feature type="region of interest" description="Disordered" evidence="1">
    <location>
        <begin position="1"/>
        <end position="34"/>
    </location>
</feature>
<comment type="caution">
    <text evidence="2">The sequence shown here is derived from an EMBL/GenBank/DDBJ whole genome shotgun (WGS) entry which is preliminary data.</text>
</comment>
<feature type="compositionally biased region" description="Pro residues" evidence="1">
    <location>
        <begin position="1"/>
        <end position="24"/>
    </location>
</feature>
<protein>
    <submittedName>
        <fullName evidence="2">Uncharacterized protein</fullName>
    </submittedName>
</protein>
<keyword evidence="3" id="KW-1185">Reference proteome</keyword>
<dbReference type="Proteomes" id="UP001189429">
    <property type="component" value="Unassembled WGS sequence"/>
</dbReference>
<evidence type="ECO:0000313" key="2">
    <source>
        <dbReference type="EMBL" id="CAK0812444.1"/>
    </source>
</evidence>
<organism evidence="2 3">
    <name type="scientific">Prorocentrum cordatum</name>
    <dbReference type="NCBI Taxonomy" id="2364126"/>
    <lineage>
        <taxon>Eukaryota</taxon>
        <taxon>Sar</taxon>
        <taxon>Alveolata</taxon>
        <taxon>Dinophyceae</taxon>
        <taxon>Prorocentrales</taxon>
        <taxon>Prorocentraceae</taxon>
        <taxon>Prorocentrum</taxon>
    </lineage>
</organism>
<proteinExistence type="predicted"/>
<sequence length="158" mass="16436">APPPPPPPTTTPVPAPPPTPPPGLPFDNIEDDTFDDHIDSAADAIGELAPGGEDKAEIVVGMKDSDDDGVPDIEDPAPFDPTCPSALPCPSLPCPGDCVKLGDSDGDGVPDGQDPAPHDFYCFKQECVDADGDGVPDVDDPAPHDPECWEDTFGSERR</sequence>
<evidence type="ECO:0000313" key="3">
    <source>
        <dbReference type="Proteomes" id="UP001189429"/>
    </source>
</evidence>
<name>A0ABN9R2J7_9DINO</name>
<feature type="non-terminal residue" evidence="2">
    <location>
        <position position="158"/>
    </location>
</feature>
<gene>
    <name evidence="2" type="ORF">PCOR1329_LOCUS16729</name>
</gene>
<dbReference type="EMBL" id="CAUYUJ010005142">
    <property type="protein sequence ID" value="CAK0812444.1"/>
    <property type="molecule type" value="Genomic_DNA"/>
</dbReference>
<reference evidence="2" key="1">
    <citation type="submission" date="2023-10" db="EMBL/GenBank/DDBJ databases">
        <authorList>
            <person name="Chen Y."/>
            <person name="Shah S."/>
            <person name="Dougan E. K."/>
            <person name="Thang M."/>
            <person name="Chan C."/>
        </authorList>
    </citation>
    <scope>NUCLEOTIDE SEQUENCE [LARGE SCALE GENOMIC DNA]</scope>
</reference>
<accession>A0ABN9R2J7</accession>